<dbReference type="SMART" id="SM00293">
    <property type="entry name" value="PWWP"/>
    <property type="match status" value="1"/>
</dbReference>
<feature type="region of interest" description="Disordered" evidence="1">
    <location>
        <begin position="286"/>
        <end position="417"/>
    </location>
</feature>
<feature type="compositionally biased region" description="Acidic residues" evidence="1">
    <location>
        <begin position="552"/>
        <end position="561"/>
    </location>
</feature>
<gene>
    <name evidence="3" type="ORF">EYZ11_011164</name>
</gene>
<feature type="compositionally biased region" description="Low complexity" evidence="1">
    <location>
        <begin position="346"/>
        <end position="361"/>
    </location>
</feature>
<sequence>MAEESPAASALAGESSVECAPADANIDAAESVPGAAKESKAEAANGSEEKPSDVHFPLDDATGSVEKNQPTEAPTDEPNAPAESTDAKESTEAAAAPAELEAAPARDTNGAPGSTKKSGSSKRKSTGTAPEHKSKLSRKKSQVRITHLNAKPGEYYLARLRSYPPWPSIVCDEEMLPQSLLSSRPVSAQRPDGTYRDDYADGGKRAHERTFPIMFFDTNEFAWVTNTDLTPLDPNTCKDVPEKGKTKSLVAAYAVAAEGNDLQYFKTLLADHQRAMEQEQEEREAKQAAKAASKAEREAKKNKRKSMEIIDDEDADMEDAGEKKSKSSKKRKKDAEAEGDEKPAKTPKTATKLKLTTPKTPASEKKAPASGKAKQTASNRKSDKTGEEEKEGTPGASKGPEKKVNPEEAKDRKEKEILFVRHKLQKGFISRDQPPKEEEMTTMSGYFTKLENYGDLEVAIIRATKINKVLKMIVRLSSIPRDEEFQFRRRAMDLLSKWKTVLDADAPASAAEDKDKDDKLKANGVHKEDSVDTPVRADTEGEKEDEPKNEQDTAEPQDEPMADAAEKPQAPEPAKEESEPAGPKDEAPAAEKAPEDKAKDEAIVGEKAEEKAEKAAEATA</sequence>
<dbReference type="SUPFAM" id="SSF63748">
    <property type="entry name" value="Tudor/PWWP/MBT"/>
    <property type="match status" value="1"/>
</dbReference>
<dbReference type="GO" id="GO:0005739">
    <property type="term" value="C:mitochondrion"/>
    <property type="evidence" value="ECO:0007669"/>
    <property type="project" value="InterPro"/>
</dbReference>
<evidence type="ECO:0000313" key="3">
    <source>
        <dbReference type="EMBL" id="THC89394.1"/>
    </source>
</evidence>
<accession>A0A4V3UN09</accession>
<dbReference type="InterPro" id="IPR000313">
    <property type="entry name" value="PWWP_dom"/>
</dbReference>
<feature type="compositionally biased region" description="Basic and acidic residues" evidence="1">
    <location>
        <begin position="573"/>
        <end position="620"/>
    </location>
</feature>
<comment type="caution">
    <text evidence="3">The sequence shown here is derived from an EMBL/GenBank/DDBJ whole genome shotgun (WGS) entry which is preliminary data.</text>
</comment>
<feature type="region of interest" description="Disordered" evidence="1">
    <location>
        <begin position="1"/>
        <end position="148"/>
    </location>
</feature>
<keyword evidence="4" id="KW-1185">Reference proteome</keyword>
<feature type="compositionally biased region" description="Basic and acidic residues" evidence="1">
    <location>
        <begin position="37"/>
        <end position="58"/>
    </location>
</feature>
<dbReference type="Gene3D" id="2.30.30.140">
    <property type="match status" value="1"/>
</dbReference>
<evidence type="ECO:0000259" key="2">
    <source>
        <dbReference type="PROSITE" id="PS50812"/>
    </source>
</evidence>
<feature type="domain" description="PWWP" evidence="2">
    <location>
        <begin position="152"/>
        <end position="235"/>
    </location>
</feature>
<feature type="compositionally biased region" description="Basic and acidic residues" evidence="1">
    <location>
        <begin position="511"/>
        <end position="551"/>
    </location>
</feature>
<feature type="compositionally biased region" description="Basic and acidic residues" evidence="1">
    <location>
        <begin position="333"/>
        <end position="344"/>
    </location>
</feature>
<dbReference type="InterPro" id="IPR026093">
    <property type="entry name" value="MGARP"/>
</dbReference>
<dbReference type="VEuPathDB" id="FungiDB:EYZ11_011164"/>
<dbReference type="Proteomes" id="UP000308092">
    <property type="component" value="Unassembled WGS sequence"/>
</dbReference>
<dbReference type="InterPro" id="IPR035441">
    <property type="entry name" value="TFIIS/LEDGF_dom_sf"/>
</dbReference>
<dbReference type="STRING" id="1220188.A0A4V3UN09"/>
<feature type="compositionally biased region" description="Basic and acidic residues" evidence="1">
    <location>
        <begin position="286"/>
        <end position="299"/>
    </location>
</feature>
<name>A0A4V3UN09_9EURO</name>
<dbReference type="PROSITE" id="PS50812">
    <property type="entry name" value="PWWP"/>
    <property type="match status" value="1"/>
</dbReference>
<dbReference type="Pfam" id="PF00855">
    <property type="entry name" value="PWWP"/>
    <property type="match status" value="1"/>
</dbReference>
<dbReference type="Gene3D" id="1.20.930.10">
    <property type="entry name" value="Conserved domain common to transcription factors TFIIS, elongin A, CRSP70"/>
    <property type="match status" value="1"/>
</dbReference>
<feature type="compositionally biased region" description="Acidic residues" evidence="1">
    <location>
        <begin position="309"/>
        <end position="319"/>
    </location>
</feature>
<dbReference type="EMBL" id="SOSA01000661">
    <property type="protein sequence ID" value="THC89394.1"/>
    <property type="molecule type" value="Genomic_DNA"/>
</dbReference>
<reference evidence="3 4" key="1">
    <citation type="submission" date="2019-03" db="EMBL/GenBank/DDBJ databases">
        <title>The genome sequence of a newly discovered highly antifungal drug resistant Aspergillus species, Aspergillus tanneri NIH 1004.</title>
        <authorList>
            <person name="Mounaud S."/>
            <person name="Singh I."/>
            <person name="Joardar V."/>
            <person name="Pakala S."/>
            <person name="Pakala S."/>
            <person name="Venepally P."/>
            <person name="Hoover J."/>
            <person name="Nierman W."/>
            <person name="Chung J."/>
            <person name="Losada L."/>
        </authorList>
    </citation>
    <scope>NUCLEOTIDE SEQUENCE [LARGE SCALE GENOMIC DNA]</scope>
    <source>
        <strain evidence="3 4">NIH1004</strain>
    </source>
</reference>
<dbReference type="AlphaFoldDB" id="A0A4V3UN09"/>
<organism evidence="3 4">
    <name type="scientific">Aspergillus tanneri</name>
    <dbReference type="NCBI Taxonomy" id="1220188"/>
    <lineage>
        <taxon>Eukaryota</taxon>
        <taxon>Fungi</taxon>
        <taxon>Dikarya</taxon>
        <taxon>Ascomycota</taxon>
        <taxon>Pezizomycotina</taxon>
        <taxon>Eurotiomycetes</taxon>
        <taxon>Eurotiomycetidae</taxon>
        <taxon>Eurotiales</taxon>
        <taxon>Aspergillaceae</taxon>
        <taxon>Aspergillus</taxon>
        <taxon>Aspergillus subgen. Circumdati</taxon>
    </lineage>
</organism>
<proteinExistence type="predicted"/>
<evidence type="ECO:0000256" key="1">
    <source>
        <dbReference type="SAM" id="MobiDB-lite"/>
    </source>
</evidence>
<feature type="compositionally biased region" description="Basic and acidic residues" evidence="1">
    <location>
        <begin position="399"/>
        <end position="417"/>
    </location>
</feature>
<protein>
    <recommendedName>
        <fullName evidence="2">PWWP domain-containing protein</fullName>
    </recommendedName>
</protein>
<feature type="region of interest" description="Disordered" evidence="1">
    <location>
        <begin position="507"/>
        <end position="620"/>
    </location>
</feature>
<evidence type="ECO:0000313" key="4">
    <source>
        <dbReference type="Proteomes" id="UP000308092"/>
    </source>
</evidence>
<feature type="compositionally biased region" description="Low complexity" evidence="1">
    <location>
        <begin position="92"/>
        <end position="105"/>
    </location>
</feature>
<dbReference type="PANTHER" id="PTHR22910:SF6">
    <property type="entry name" value="PROTEIN MGARP"/>
    <property type="match status" value="1"/>
</dbReference>
<dbReference type="PANTHER" id="PTHR22910">
    <property type="entry name" value="PROTEIN MGARP"/>
    <property type="match status" value="1"/>
</dbReference>